<name>A0ABQ5J374_9ASTR</name>
<reference evidence="2" key="1">
    <citation type="journal article" date="2022" name="Int. J. Mol. Sci.">
        <title>Draft Genome of Tanacetum Coccineum: Genomic Comparison of Closely Related Tanacetum-Family Plants.</title>
        <authorList>
            <person name="Yamashiro T."/>
            <person name="Shiraishi A."/>
            <person name="Nakayama K."/>
            <person name="Satake H."/>
        </authorList>
    </citation>
    <scope>NUCLEOTIDE SEQUENCE</scope>
</reference>
<feature type="region of interest" description="Disordered" evidence="1">
    <location>
        <begin position="64"/>
        <end position="92"/>
    </location>
</feature>
<protein>
    <submittedName>
        <fullName evidence="2">Uncharacterized protein</fullName>
    </submittedName>
</protein>
<evidence type="ECO:0000313" key="2">
    <source>
        <dbReference type="EMBL" id="GJU06028.1"/>
    </source>
</evidence>
<dbReference type="EMBL" id="BQNB010021400">
    <property type="protein sequence ID" value="GJU06028.1"/>
    <property type="molecule type" value="Genomic_DNA"/>
</dbReference>
<reference evidence="2" key="2">
    <citation type="submission" date="2022-01" db="EMBL/GenBank/DDBJ databases">
        <authorList>
            <person name="Yamashiro T."/>
            <person name="Shiraishi A."/>
            <person name="Satake H."/>
            <person name="Nakayama K."/>
        </authorList>
    </citation>
    <scope>NUCLEOTIDE SEQUENCE</scope>
</reference>
<organism evidence="2 3">
    <name type="scientific">Tanacetum coccineum</name>
    <dbReference type="NCBI Taxonomy" id="301880"/>
    <lineage>
        <taxon>Eukaryota</taxon>
        <taxon>Viridiplantae</taxon>
        <taxon>Streptophyta</taxon>
        <taxon>Embryophyta</taxon>
        <taxon>Tracheophyta</taxon>
        <taxon>Spermatophyta</taxon>
        <taxon>Magnoliopsida</taxon>
        <taxon>eudicotyledons</taxon>
        <taxon>Gunneridae</taxon>
        <taxon>Pentapetalae</taxon>
        <taxon>asterids</taxon>
        <taxon>campanulids</taxon>
        <taxon>Asterales</taxon>
        <taxon>Asteraceae</taxon>
        <taxon>Asteroideae</taxon>
        <taxon>Anthemideae</taxon>
        <taxon>Anthemidinae</taxon>
        <taxon>Tanacetum</taxon>
    </lineage>
</organism>
<accession>A0ABQ5J374</accession>
<proteinExistence type="predicted"/>
<dbReference type="Proteomes" id="UP001151760">
    <property type="component" value="Unassembled WGS sequence"/>
</dbReference>
<sequence length="92" mass="9894">MPTVTRFMVFQECFEALIVCIGNSDAINDLTILNNSSLLDNLLEDIALVAPFLINGVQYEKDTVSTPAGPDPDIGGSSFSQDTRSTGPPSTW</sequence>
<comment type="caution">
    <text evidence="2">The sequence shown here is derived from an EMBL/GenBank/DDBJ whole genome shotgun (WGS) entry which is preliminary data.</text>
</comment>
<keyword evidence="3" id="KW-1185">Reference proteome</keyword>
<feature type="compositionally biased region" description="Polar residues" evidence="1">
    <location>
        <begin position="77"/>
        <end position="92"/>
    </location>
</feature>
<gene>
    <name evidence="2" type="ORF">Tco_1122458</name>
</gene>
<evidence type="ECO:0000256" key="1">
    <source>
        <dbReference type="SAM" id="MobiDB-lite"/>
    </source>
</evidence>
<evidence type="ECO:0000313" key="3">
    <source>
        <dbReference type="Proteomes" id="UP001151760"/>
    </source>
</evidence>